<feature type="transmembrane region" description="Helical" evidence="2">
    <location>
        <begin position="46"/>
        <end position="63"/>
    </location>
</feature>
<sequence>MIKRPGNKKTARRSRTARPRAAVSAQSASPPRPSSIVPQGGVRGQALVVVIAIMTFLAALALGETNLVSNAARNWQNDISSEATVQIVPVDGVDMEQTLSRAAKLVAGFDTVAAARILSLDQTEKLLEPWLGSDIDIAGFPVPRLVTVTWKDGAVPDFAAIRDTIESTVPGASFDDHRIWTSQLASMAWVSVAVRLAVFVLVLAALIMTVVFATRSALSDNHHVVEVLHFIGADGPFIARQFDRYFFRTGFKGAAIGGLCAVVLFWALSLWLSGAGQPAQGSQLALLFGHFSTGWSSLAEIFVLVIFVSVLAMMTSRYTVIRNLRDIDRKGADFLL</sequence>
<evidence type="ECO:0000256" key="2">
    <source>
        <dbReference type="SAM" id="Phobius"/>
    </source>
</evidence>
<protein>
    <submittedName>
        <fullName evidence="3">FtsX-like permease family</fullName>
    </submittedName>
</protein>
<dbReference type="AlphaFoldDB" id="A0A1U9JWJ3"/>
<feature type="transmembrane region" description="Helical" evidence="2">
    <location>
        <begin position="188"/>
        <end position="213"/>
    </location>
</feature>
<keyword evidence="2" id="KW-0472">Membrane</keyword>
<dbReference type="PANTHER" id="PTHR47755">
    <property type="entry name" value="CELL DIVISION PROTEIN FTSX"/>
    <property type="match status" value="1"/>
</dbReference>
<accession>A0A1U9JWJ3</accession>
<dbReference type="STRING" id="1902579.BHV28_15380"/>
<dbReference type="GO" id="GO:0051301">
    <property type="term" value="P:cell division"/>
    <property type="evidence" value="ECO:0007669"/>
    <property type="project" value="InterPro"/>
</dbReference>
<feature type="compositionally biased region" description="Low complexity" evidence="1">
    <location>
        <begin position="19"/>
        <end position="29"/>
    </location>
</feature>
<feature type="region of interest" description="Disordered" evidence="1">
    <location>
        <begin position="1"/>
        <end position="38"/>
    </location>
</feature>
<feature type="transmembrane region" description="Helical" evidence="2">
    <location>
        <begin position="294"/>
        <end position="315"/>
    </location>
</feature>
<evidence type="ECO:0000256" key="1">
    <source>
        <dbReference type="SAM" id="MobiDB-lite"/>
    </source>
</evidence>
<gene>
    <name evidence="3" type="ORF">BHV28_15380</name>
</gene>
<proteinExistence type="predicted"/>
<keyword evidence="2" id="KW-1133">Transmembrane helix</keyword>
<dbReference type="EMBL" id="CP017315">
    <property type="protein sequence ID" value="AQS42218.1"/>
    <property type="molecule type" value="Genomic_DNA"/>
</dbReference>
<dbReference type="InterPro" id="IPR004513">
    <property type="entry name" value="FtsX"/>
</dbReference>
<feature type="compositionally biased region" description="Basic residues" evidence="1">
    <location>
        <begin position="1"/>
        <end position="18"/>
    </location>
</feature>
<name>A0A1U9JWJ3_9HYPH</name>
<evidence type="ECO:0000313" key="3">
    <source>
        <dbReference type="EMBL" id="AQS42218.1"/>
    </source>
</evidence>
<dbReference type="KEGG" id="thd:BHV28_15380"/>
<dbReference type="GO" id="GO:0032153">
    <property type="term" value="C:cell division site"/>
    <property type="evidence" value="ECO:0007669"/>
    <property type="project" value="TreeGrafter"/>
</dbReference>
<reference evidence="3 4" key="1">
    <citation type="journal article" date="2010" name="Science">
        <title>Genomic comparison of the ants Camponotus floridanus and Harpegnathos saltator.</title>
        <authorList>
            <person name="Bonasio R."/>
            <person name="Zhang G."/>
            <person name="Ye C."/>
            <person name="Mutti N.S."/>
            <person name="Fang X."/>
            <person name="Qin N."/>
            <person name="Donahue G."/>
            <person name="Yang P."/>
            <person name="Li Q."/>
            <person name="Li C."/>
            <person name="Zhang P."/>
            <person name="Huang Z."/>
            <person name="Berger S.L."/>
            <person name="Reinberg D."/>
            <person name="Wang J."/>
            <person name="Liebig J."/>
        </authorList>
    </citation>
    <scope>NUCLEOTIDE SEQUENCE [LARGE SCALE GENOMIC DNA]</scope>
    <source>
        <strain evidence="3 4">Hsal</strain>
    </source>
</reference>
<reference evidence="3 4" key="2">
    <citation type="journal article" date="2016" name="Sci. Rep.">
        <title>The genome of Rhizobiales bacteria in predatory ants reveals urease gene functions but no genes for nitrogen fixation.</title>
        <authorList>
            <person name="Neuvonen M.M."/>
            <person name="Tamarit D."/>
            <person name="Naslund K."/>
            <person name="Liebig J."/>
            <person name="Feldhaar H."/>
            <person name="Moran N.A."/>
            <person name="Guy L."/>
            <person name="Andersson S.G."/>
        </authorList>
    </citation>
    <scope>NUCLEOTIDE SEQUENCE [LARGE SCALE GENOMIC DNA]</scope>
    <source>
        <strain evidence="3 4">Hsal</strain>
    </source>
</reference>
<feature type="transmembrane region" description="Helical" evidence="2">
    <location>
        <begin position="254"/>
        <end position="274"/>
    </location>
</feature>
<keyword evidence="2" id="KW-0812">Transmembrane</keyword>
<keyword evidence="4" id="KW-1185">Reference proteome</keyword>
<dbReference type="PANTHER" id="PTHR47755:SF1">
    <property type="entry name" value="CELL DIVISION PROTEIN FTSX"/>
    <property type="match status" value="1"/>
</dbReference>
<dbReference type="Proteomes" id="UP000188912">
    <property type="component" value="Chromosome"/>
</dbReference>
<evidence type="ECO:0000313" key="4">
    <source>
        <dbReference type="Proteomes" id="UP000188912"/>
    </source>
</evidence>
<organism evidence="3 4">
    <name type="scientific">Candidatus Tokpelaia hoelldobleri</name>
    <dbReference type="NCBI Taxonomy" id="1902579"/>
    <lineage>
        <taxon>Bacteria</taxon>
        <taxon>Pseudomonadati</taxon>
        <taxon>Pseudomonadota</taxon>
        <taxon>Alphaproteobacteria</taxon>
        <taxon>Hyphomicrobiales</taxon>
        <taxon>Candidatus Tokpelaia</taxon>
    </lineage>
</organism>
<dbReference type="GO" id="GO:0016020">
    <property type="term" value="C:membrane"/>
    <property type="evidence" value="ECO:0007669"/>
    <property type="project" value="InterPro"/>
</dbReference>